<dbReference type="PROSITE" id="PS50931">
    <property type="entry name" value="HTH_LYSR"/>
    <property type="match status" value="1"/>
</dbReference>
<dbReference type="CDD" id="cd08432">
    <property type="entry name" value="PBP2_GcdR_TrpI_HvrB_AmpR_like"/>
    <property type="match status" value="1"/>
</dbReference>
<dbReference type="Gene3D" id="3.40.190.10">
    <property type="entry name" value="Periplasmic binding protein-like II"/>
    <property type="match status" value="2"/>
</dbReference>
<dbReference type="FunFam" id="1.10.10.10:FF:000001">
    <property type="entry name" value="LysR family transcriptional regulator"/>
    <property type="match status" value="1"/>
</dbReference>
<keyword evidence="3" id="KW-0238">DNA-binding</keyword>
<dbReference type="InterPro" id="IPR036390">
    <property type="entry name" value="WH_DNA-bd_sf"/>
</dbReference>
<dbReference type="Proteomes" id="UP000235777">
    <property type="component" value="Unassembled WGS sequence"/>
</dbReference>
<feature type="domain" description="HTH lysR-type" evidence="5">
    <location>
        <begin position="5"/>
        <end position="62"/>
    </location>
</feature>
<gene>
    <name evidence="6" type="ORF">C0Z20_20150</name>
</gene>
<dbReference type="Pfam" id="PF03466">
    <property type="entry name" value="LysR_substrate"/>
    <property type="match status" value="1"/>
</dbReference>
<keyword evidence="7" id="KW-1185">Reference proteome</keyword>
<organism evidence="6 7">
    <name type="scientific">Trinickia symbiotica</name>
    <dbReference type="NCBI Taxonomy" id="863227"/>
    <lineage>
        <taxon>Bacteria</taxon>
        <taxon>Pseudomonadati</taxon>
        <taxon>Pseudomonadota</taxon>
        <taxon>Betaproteobacteria</taxon>
        <taxon>Burkholderiales</taxon>
        <taxon>Burkholderiaceae</taxon>
        <taxon>Trinickia</taxon>
    </lineage>
</organism>
<evidence type="ECO:0000313" key="7">
    <source>
        <dbReference type="Proteomes" id="UP000235777"/>
    </source>
</evidence>
<dbReference type="InterPro" id="IPR058163">
    <property type="entry name" value="LysR-type_TF_proteobact-type"/>
</dbReference>
<dbReference type="Gene3D" id="1.10.10.10">
    <property type="entry name" value="Winged helix-like DNA-binding domain superfamily/Winged helix DNA-binding domain"/>
    <property type="match status" value="1"/>
</dbReference>
<comment type="caution">
    <text evidence="6">The sequence shown here is derived from an EMBL/GenBank/DDBJ whole genome shotgun (WGS) entry which is preliminary data.</text>
</comment>
<dbReference type="OrthoDB" id="8591238at2"/>
<dbReference type="PRINTS" id="PR00039">
    <property type="entry name" value="HTHLYSR"/>
</dbReference>
<name>A0A2N7WZX9_9BURK</name>
<dbReference type="AlphaFoldDB" id="A0A2N7WZX9"/>
<protein>
    <submittedName>
        <fullName evidence="6">Transcriptional regulator GcvA</fullName>
    </submittedName>
</protein>
<keyword evidence="2" id="KW-0805">Transcription regulation</keyword>
<dbReference type="InterPro" id="IPR005119">
    <property type="entry name" value="LysR_subst-bd"/>
</dbReference>
<dbReference type="GO" id="GO:0003700">
    <property type="term" value="F:DNA-binding transcription factor activity"/>
    <property type="evidence" value="ECO:0007669"/>
    <property type="project" value="InterPro"/>
</dbReference>
<dbReference type="STRING" id="863227.GCA_000373005_05741"/>
<dbReference type="EMBL" id="PNYC01000013">
    <property type="protein sequence ID" value="PMS35058.1"/>
    <property type="molecule type" value="Genomic_DNA"/>
</dbReference>
<accession>A0A2N7WZX9</accession>
<dbReference type="InterPro" id="IPR000847">
    <property type="entry name" value="LysR_HTH_N"/>
</dbReference>
<dbReference type="GO" id="GO:0043565">
    <property type="term" value="F:sequence-specific DNA binding"/>
    <property type="evidence" value="ECO:0007669"/>
    <property type="project" value="TreeGrafter"/>
</dbReference>
<evidence type="ECO:0000256" key="1">
    <source>
        <dbReference type="ARBA" id="ARBA00009437"/>
    </source>
</evidence>
<dbReference type="GO" id="GO:0006351">
    <property type="term" value="P:DNA-templated transcription"/>
    <property type="evidence" value="ECO:0007669"/>
    <property type="project" value="TreeGrafter"/>
</dbReference>
<proteinExistence type="inferred from homology"/>
<keyword evidence="4" id="KW-0804">Transcription</keyword>
<dbReference type="FunFam" id="3.40.190.10:FF:000017">
    <property type="entry name" value="Glycine cleavage system transcriptional activator"/>
    <property type="match status" value="1"/>
</dbReference>
<dbReference type="RefSeq" id="WP_018444361.1">
    <property type="nucleotide sequence ID" value="NZ_KB890220.1"/>
</dbReference>
<evidence type="ECO:0000313" key="6">
    <source>
        <dbReference type="EMBL" id="PMS35058.1"/>
    </source>
</evidence>
<evidence type="ECO:0000256" key="3">
    <source>
        <dbReference type="ARBA" id="ARBA00023125"/>
    </source>
</evidence>
<evidence type="ECO:0000256" key="2">
    <source>
        <dbReference type="ARBA" id="ARBA00023015"/>
    </source>
</evidence>
<dbReference type="NCBIfam" id="NF008352">
    <property type="entry name" value="PRK11139.1"/>
    <property type="match status" value="1"/>
</dbReference>
<sequence length="314" mass="34945">MSKSLPLAALHTFVEVAKLGSMKRAAEALYVSPGAISQQIKNLEDRLAVRLFTRTNREVELTDAGRALFDRLSPLFEEVEEIWSNAPGTSGRLTRLTVSTTASFASAWLVPRLGQFKALHAGIEVAIDTSQRVLDLRREYVDVAIRHGLGDYPGHDAVKIWAPEMIPVCSPALLSTDKPITRPEHCLAYPLLQDLDRADWALWLRAQGIDDKRAQRGTSFSDESLLVKAAIAGQGIALVRDIYVRDEIAAGQLVRALNLPWPTQFAYYVVCSAQRKDEWRIAAFRDWVRKEMENDSLEIPINSASPGRALAANR</sequence>
<evidence type="ECO:0000259" key="5">
    <source>
        <dbReference type="PROSITE" id="PS50931"/>
    </source>
</evidence>
<comment type="similarity">
    <text evidence="1">Belongs to the LysR transcriptional regulatory family.</text>
</comment>
<dbReference type="Pfam" id="PF00126">
    <property type="entry name" value="HTH_1"/>
    <property type="match status" value="1"/>
</dbReference>
<dbReference type="SUPFAM" id="SSF53850">
    <property type="entry name" value="Periplasmic binding protein-like II"/>
    <property type="match status" value="1"/>
</dbReference>
<dbReference type="InterPro" id="IPR036388">
    <property type="entry name" value="WH-like_DNA-bd_sf"/>
</dbReference>
<dbReference type="PANTHER" id="PTHR30537">
    <property type="entry name" value="HTH-TYPE TRANSCRIPTIONAL REGULATOR"/>
    <property type="match status" value="1"/>
</dbReference>
<dbReference type="SUPFAM" id="SSF46785">
    <property type="entry name" value="Winged helix' DNA-binding domain"/>
    <property type="match status" value="1"/>
</dbReference>
<reference evidence="6 7" key="1">
    <citation type="submission" date="2018-01" db="EMBL/GenBank/DDBJ databases">
        <title>Whole genome analyses suggest that Burkholderia sensu lato contains two further novel genera in the rhizoxinica-symbiotica group Mycetohabitans gen. nov., and Trinickia gen. nov.: implications for the evolution of diazotrophy and nodulation in the Burkholderiaceae.</title>
        <authorList>
            <person name="Estrada-de los Santos P."/>
            <person name="Palmer M."/>
            <person name="Chavez-Ramirez B."/>
            <person name="Beukes C."/>
            <person name="Steenkamp E.T."/>
            <person name="Hirsch A.M."/>
            <person name="Manyaka P."/>
            <person name="Maluk M."/>
            <person name="Lafos M."/>
            <person name="Crook M."/>
            <person name="Gross E."/>
            <person name="Simon M.F."/>
            <person name="Bueno dos Reis Junior F."/>
            <person name="Poole P.S."/>
            <person name="Venter S.N."/>
            <person name="James E.K."/>
        </authorList>
    </citation>
    <scope>NUCLEOTIDE SEQUENCE [LARGE SCALE GENOMIC DNA]</scope>
    <source>
        <strain evidence="6 7">JPY 581</strain>
    </source>
</reference>
<dbReference type="PANTHER" id="PTHR30537:SF26">
    <property type="entry name" value="GLYCINE CLEAVAGE SYSTEM TRANSCRIPTIONAL ACTIVATOR"/>
    <property type="match status" value="1"/>
</dbReference>
<evidence type="ECO:0000256" key="4">
    <source>
        <dbReference type="ARBA" id="ARBA00023163"/>
    </source>
</evidence>